<keyword evidence="1" id="KW-1185">Reference proteome</keyword>
<sequence>MGLRFSINASGTPADTIFASL</sequence>
<evidence type="ECO:0000313" key="1">
    <source>
        <dbReference type="Proteomes" id="UP000887565"/>
    </source>
</evidence>
<evidence type="ECO:0000313" key="2">
    <source>
        <dbReference type="WBParaSite" id="nRc.2.0.1.t43003-RA"/>
    </source>
</evidence>
<dbReference type="Proteomes" id="UP000887565">
    <property type="component" value="Unplaced"/>
</dbReference>
<accession>A0A915KZR4</accession>
<name>A0A915KZR4_ROMCU</name>
<dbReference type="WBParaSite" id="nRc.2.0.1.t43003-RA">
    <property type="protein sequence ID" value="nRc.2.0.1.t43003-RA"/>
    <property type="gene ID" value="nRc.2.0.1.g43003"/>
</dbReference>
<dbReference type="AlphaFoldDB" id="A0A915KZR4"/>
<proteinExistence type="predicted"/>
<organism evidence="1 2">
    <name type="scientific">Romanomermis culicivorax</name>
    <name type="common">Nematode worm</name>
    <dbReference type="NCBI Taxonomy" id="13658"/>
    <lineage>
        <taxon>Eukaryota</taxon>
        <taxon>Metazoa</taxon>
        <taxon>Ecdysozoa</taxon>
        <taxon>Nematoda</taxon>
        <taxon>Enoplea</taxon>
        <taxon>Dorylaimia</taxon>
        <taxon>Mermithida</taxon>
        <taxon>Mermithoidea</taxon>
        <taxon>Mermithidae</taxon>
        <taxon>Romanomermis</taxon>
    </lineage>
</organism>
<reference evidence="2" key="1">
    <citation type="submission" date="2022-11" db="UniProtKB">
        <authorList>
            <consortium name="WormBaseParasite"/>
        </authorList>
    </citation>
    <scope>IDENTIFICATION</scope>
</reference>
<protein>
    <submittedName>
        <fullName evidence="2">Uncharacterized protein</fullName>
    </submittedName>
</protein>